<feature type="domain" description="CusB-like beta-barrel" evidence="4">
    <location>
        <begin position="259"/>
        <end position="329"/>
    </location>
</feature>
<dbReference type="PANTHER" id="PTHR30469:SF37">
    <property type="entry name" value="RAGD PROTEIN"/>
    <property type="match status" value="1"/>
</dbReference>
<gene>
    <name evidence="5" type="ORF">SAMN05444169_6238</name>
</gene>
<name>A0A1M5QYG5_9BRAD</name>
<dbReference type="GO" id="GO:0015562">
    <property type="term" value="F:efflux transmembrane transporter activity"/>
    <property type="evidence" value="ECO:0007669"/>
    <property type="project" value="TreeGrafter"/>
</dbReference>
<organism evidence="5 6">
    <name type="scientific">Bradyrhizobium erythrophlei</name>
    <dbReference type="NCBI Taxonomy" id="1437360"/>
    <lineage>
        <taxon>Bacteria</taxon>
        <taxon>Pseudomonadati</taxon>
        <taxon>Pseudomonadota</taxon>
        <taxon>Alphaproteobacteria</taxon>
        <taxon>Hyphomicrobiales</taxon>
        <taxon>Nitrobacteraceae</taxon>
        <taxon>Bradyrhizobium</taxon>
    </lineage>
</organism>
<dbReference type="InterPro" id="IPR006143">
    <property type="entry name" value="RND_pump_MFP"/>
</dbReference>
<dbReference type="InterPro" id="IPR058792">
    <property type="entry name" value="Beta-barrel_RND_2"/>
</dbReference>
<dbReference type="Pfam" id="PF25917">
    <property type="entry name" value="BSH_RND"/>
    <property type="match status" value="1"/>
</dbReference>
<dbReference type="Pfam" id="PF25954">
    <property type="entry name" value="Beta-barrel_RND_2"/>
    <property type="match status" value="1"/>
</dbReference>
<dbReference type="OrthoDB" id="7422354at2"/>
<dbReference type="Proteomes" id="UP000190675">
    <property type="component" value="Chromosome I"/>
</dbReference>
<evidence type="ECO:0000259" key="3">
    <source>
        <dbReference type="Pfam" id="PF25917"/>
    </source>
</evidence>
<dbReference type="FunFam" id="2.40.30.170:FF:000010">
    <property type="entry name" value="Efflux RND transporter periplasmic adaptor subunit"/>
    <property type="match status" value="1"/>
</dbReference>
<evidence type="ECO:0000313" key="5">
    <source>
        <dbReference type="EMBL" id="SHH19142.1"/>
    </source>
</evidence>
<dbReference type="SUPFAM" id="SSF111369">
    <property type="entry name" value="HlyD-like secretion proteins"/>
    <property type="match status" value="1"/>
</dbReference>
<sequence length="411" mass="44492">MKFTNRTGIKVLVVVVSVAAAGIVADWRLAASPSLVSPWKPDNLPRIEVVRPRRVTVAQRLQTNATLEAFEDTDLFAKVSGYLSDVRVDIGDHVKAGQVLAVIDVPEMKQELAEAKAQLASKQSSLESARRQLDHNKADLTLQSALAKDRDQLGEGRGFISDRTLDQVHANAEIAKADLGVAEANRDLAANQVDVAAATVEKIKTLLAYTQIVAPFDGVVARRQVNRGDLVQAATATRTTPSAGSLFTVQRIDIIRVFCDVPENDVPHLHVGDPAIVKPSGFDGKPFIGKVTRFSLRLDPETRNMRTEIDLPNPDERLYPGTYAEVSLEMNRRPDALTLPSAAVGSDGDGSFVYTIIDNRITRLAVMTGLTDSGRIEVTAGLSEQTVVVASTKGVPPPRTAVHPQMVRQDS</sequence>
<evidence type="ECO:0000256" key="2">
    <source>
        <dbReference type="SAM" id="Coils"/>
    </source>
</evidence>
<dbReference type="RefSeq" id="WP_079569214.1">
    <property type="nucleotide sequence ID" value="NZ_LT670818.1"/>
</dbReference>
<feature type="coiled-coil region" evidence="2">
    <location>
        <begin position="105"/>
        <end position="132"/>
    </location>
</feature>
<dbReference type="Gene3D" id="1.10.287.470">
    <property type="entry name" value="Helix hairpin bin"/>
    <property type="match status" value="1"/>
</dbReference>
<proteinExistence type="inferred from homology"/>
<evidence type="ECO:0000313" key="6">
    <source>
        <dbReference type="Proteomes" id="UP000190675"/>
    </source>
</evidence>
<evidence type="ECO:0000256" key="1">
    <source>
        <dbReference type="ARBA" id="ARBA00009477"/>
    </source>
</evidence>
<dbReference type="GO" id="GO:1990281">
    <property type="term" value="C:efflux pump complex"/>
    <property type="evidence" value="ECO:0007669"/>
    <property type="project" value="TreeGrafter"/>
</dbReference>
<keyword evidence="2" id="KW-0175">Coiled coil</keyword>
<dbReference type="NCBIfam" id="TIGR01730">
    <property type="entry name" value="RND_mfp"/>
    <property type="match status" value="1"/>
</dbReference>
<dbReference type="Gene3D" id="2.40.420.20">
    <property type="match status" value="1"/>
</dbReference>
<accession>A0A1M5QYG5</accession>
<dbReference type="EMBL" id="LT670818">
    <property type="protein sequence ID" value="SHH19142.1"/>
    <property type="molecule type" value="Genomic_DNA"/>
</dbReference>
<dbReference type="AlphaFoldDB" id="A0A1M5QYG5"/>
<protein>
    <submittedName>
        <fullName evidence="5">RND family efflux transporter, MFP subunit</fullName>
    </submittedName>
</protein>
<dbReference type="Gene3D" id="2.40.50.100">
    <property type="match status" value="1"/>
</dbReference>
<feature type="domain" description="Multidrug resistance protein MdtA-like barrel-sandwich hybrid" evidence="3">
    <location>
        <begin position="74"/>
        <end position="237"/>
    </location>
</feature>
<dbReference type="Gene3D" id="2.40.30.170">
    <property type="match status" value="1"/>
</dbReference>
<comment type="similarity">
    <text evidence="1">Belongs to the membrane fusion protein (MFP) (TC 8.A.1) family.</text>
</comment>
<dbReference type="PANTHER" id="PTHR30469">
    <property type="entry name" value="MULTIDRUG RESISTANCE PROTEIN MDTA"/>
    <property type="match status" value="1"/>
</dbReference>
<reference evidence="5 6" key="1">
    <citation type="submission" date="2016-11" db="EMBL/GenBank/DDBJ databases">
        <authorList>
            <person name="Jaros S."/>
            <person name="Januszkiewicz K."/>
            <person name="Wedrychowicz H."/>
        </authorList>
    </citation>
    <scope>NUCLEOTIDE SEQUENCE [LARGE SCALE GENOMIC DNA]</scope>
    <source>
        <strain evidence="5 6">GAS242</strain>
    </source>
</reference>
<evidence type="ECO:0000259" key="4">
    <source>
        <dbReference type="Pfam" id="PF25954"/>
    </source>
</evidence>
<dbReference type="InterPro" id="IPR058625">
    <property type="entry name" value="MdtA-like_BSH"/>
</dbReference>